<evidence type="ECO:0000256" key="1">
    <source>
        <dbReference type="ARBA" id="ARBA00004202"/>
    </source>
</evidence>
<reference evidence="10" key="1">
    <citation type="journal article" date="2019" name="Int. J. Syst. Evol. Microbiol.">
        <title>The Global Catalogue of Microorganisms (GCM) 10K type strain sequencing project: providing services to taxonomists for standard genome sequencing and annotation.</title>
        <authorList>
            <consortium name="The Broad Institute Genomics Platform"/>
            <consortium name="The Broad Institute Genome Sequencing Center for Infectious Disease"/>
            <person name="Wu L."/>
            <person name="Ma J."/>
        </authorList>
    </citation>
    <scope>NUCLEOTIDE SEQUENCE [LARGE SCALE GENOMIC DNA]</scope>
    <source>
        <strain evidence="10">JCM 14718</strain>
    </source>
</reference>
<dbReference type="Proteomes" id="UP001500618">
    <property type="component" value="Unassembled WGS sequence"/>
</dbReference>
<comment type="caution">
    <text evidence="9">The sequence shown here is derived from an EMBL/GenBank/DDBJ whole genome shotgun (WGS) entry which is preliminary data.</text>
</comment>
<feature type="domain" description="ABC transporter" evidence="8">
    <location>
        <begin position="4"/>
        <end position="250"/>
    </location>
</feature>
<protein>
    <submittedName>
        <fullName evidence="9">ABC transporter ATP-binding protein</fullName>
    </submittedName>
</protein>
<keyword evidence="5" id="KW-0547">Nucleotide-binding</keyword>
<dbReference type="NCBIfam" id="TIGR01727">
    <property type="entry name" value="oligo_HPY"/>
    <property type="match status" value="1"/>
</dbReference>
<evidence type="ECO:0000256" key="6">
    <source>
        <dbReference type="ARBA" id="ARBA00022840"/>
    </source>
</evidence>
<dbReference type="EMBL" id="BAAANY010000037">
    <property type="protein sequence ID" value="GAA1711405.1"/>
    <property type="molecule type" value="Genomic_DNA"/>
</dbReference>
<keyword evidence="7" id="KW-0472">Membrane</keyword>
<dbReference type="GO" id="GO:0005524">
    <property type="term" value="F:ATP binding"/>
    <property type="evidence" value="ECO:0007669"/>
    <property type="project" value="UniProtKB-KW"/>
</dbReference>
<evidence type="ECO:0000256" key="3">
    <source>
        <dbReference type="ARBA" id="ARBA00022448"/>
    </source>
</evidence>
<dbReference type="InterPro" id="IPR027417">
    <property type="entry name" value="P-loop_NTPase"/>
</dbReference>
<evidence type="ECO:0000313" key="10">
    <source>
        <dbReference type="Proteomes" id="UP001500618"/>
    </source>
</evidence>
<dbReference type="PANTHER" id="PTHR43297">
    <property type="entry name" value="OLIGOPEPTIDE TRANSPORT ATP-BINDING PROTEIN APPD"/>
    <property type="match status" value="1"/>
</dbReference>
<dbReference type="InterPro" id="IPR003593">
    <property type="entry name" value="AAA+_ATPase"/>
</dbReference>
<dbReference type="CDD" id="cd03257">
    <property type="entry name" value="ABC_NikE_OppD_transporters"/>
    <property type="match status" value="1"/>
</dbReference>
<dbReference type="InterPro" id="IPR013563">
    <property type="entry name" value="Oligopep_ABC_C"/>
</dbReference>
<dbReference type="SMART" id="SM00382">
    <property type="entry name" value="AAA"/>
    <property type="match status" value="1"/>
</dbReference>
<dbReference type="PROSITE" id="PS50893">
    <property type="entry name" value="ABC_TRANSPORTER_2"/>
    <property type="match status" value="1"/>
</dbReference>
<gene>
    <name evidence="9" type="ORF">GCM10009765_70780</name>
</gene>
<name>A0ABP4UW30_9ACTN</name>
<evidence type="ECO:0000313" key="9">
    <source>
        <dbReference type="EMBL" id="GAA1711405.1"/>
    </source>
</evidence>
<dbReference type="InterPro" id="IPR017871">
    <property type="entry name" value="ABC_transporter-like_CS"/>
</dbReference>
<evidence type="ECO:0000259" key="8">
    <source>
        <dbReference type="PROSITE" id="PS50893"/>
    </source>
</evidence>
<dbReference type="Gene3D" id="3.40.50.300">
    <property type="entry name" value="P-loop containing nucleotide triphosphate hydrolases"/>
    <property type="match status" value="1"/>
</dbReference>
<evidence type="ECO:0000256" key="4">
    <source>
        <dbReference type="ARBA" id="ARBA00022475"/>
    </source>
</evidence>
<dbReference type="SUPFAM" id="SSF52540">
    <property type="entry name" value="P-loop containing nucleoside triphosphate hydrolases"/>
    <property type="match status" value="1"/>
</dbReference>
<comment type="subcellular location">
    <subcellularLocation>
        <location evidence="1">Cell membrane</location>
        <topology evidence="1">Peripheral membrane protein</topology>
    </subcellularLocation>
</comment>
<dbReference type="InterPro" id="IPR003439">
    <property type="entry name" value="ABC_transporter-like_ATP-bd"/>
</dbReference>
<sequence length="320" mass="34089">MTGLRVEELRTVLKTGTAVVRDVSFTVEPGEIVGLVGESGSGKTLTALSVAGLLPAAAEVTGGKVFLGNENLLELSERRRRAARGAGIAMIYQDPMTALNPLMTVGAQISEGLRAHGVSRTQARERTLEAIAEVRLPQPAVMARRYPHQLSGGQRQRMMIAGALAMRPAVLIADEPTTALDVTVQQQILALVDDLRRTHSLGVLWITHDLAVLAQLADRVLVMYAGRIVESASTVDLFESPRHPYTAALLASIPPATGIERPPLPQIGGVPPDLAALPAGCPFQPRCEHAEDRCSVVDPPLDSVAAAHEAACLVLPERWS</sequence>
<proteinExistence type="inferred from homology"/>
<dbReference type="RefSeq" id="WP_163573350.1">
    <property type="nucleotide sequence ID" value="NZ_BAAANY010000037.1"/>
</dbReference>
<evidence type="ECO:0000256" key="7">
    <source>
        <dbReference type="ARBA" id="ARBA00023136"/>
    </source>
</evidence>
<dbReference type="PANTHER" id="PTHR43297:SF2">
    <property type="entry name" value="DIPEPTIDE TRANSPORT ATP-BINDING PROTEIN DPPD"/>
    <property type="match status" value="1"/>
</dbReference>
<dbReference type="Pfam" id="PF08352">
    <property type="entry name" value="oligo_HPY"/>
    <property type="match status" value="1"/>
</dbReference>
<comment type="similarity">
    <text evidence="2">Belongs to the ABC transporter superfamily.</text>
</comment>
<keyword evidence="6 9" id="KW-0067">ATP-binding</keyword>
<keyword evidence="3" id="KW-0813">Transport</keyword>
<keyword evidence="4" id="KW-1003">Cell membrane</keyword>
<dbReference type="Pfam" id="PF00005">
    <property type="entry name" value="ABC_tran"/>
    <property type="match status" value="1"/>
</dbReference>
<evidence type="ECO:0000256" key="5">
    <source>
        <dbReference type="ARBA" id="ARBA00022741"/>
    </source>
</evidence>
<organism evidence="9 10">
    <name type="scientific">Fodinicola feengrottensis</name>
    <dbReference type="NCBI Taxonomy" id="435914"/>
    <lineage>
        <taxon>Bacteria</taxon>
        <taxon>Bacillati</taxon>
        <taxon>Actinomycetota</taxon>
        <taxon>Actinomycetes</taxon>
        <taxon>Mycobacteriales</taxon>
        <taxon>Fodinicola</taxon>
    </lineage>
</organism>
<keyword evidence="10" id="KW-1185">Reference proteome</keyword>
<dbReference type="PROSITE" id="PS00211">
    <property type="entry name" value="ABC_TRANSPORTER_1"/>
    <property type="match status" value="1"/>
</dbReference>
<evidence type="ECO:0000256" key="2">
    <source>
        <dbReference type="ARBA" id="ARBA00005417"/>
    </source>
</evidence>
<dbReference type="InterPro" id="IPR050388">
    <property type="entry name" value="ABC_Ni/Peptide_Import"/>
</dbReference>
<accession>A0ABP4UW30</accession>